<reference evidence="6 7" key="1">
    <citation type="submission" date="2018-08" db="EMBL/GenBank/DDBJ databases">
        <title>Sequencing the genomes of 1000 actinobacteria strains.</title>
        <authorList>
            <person name="Klenk H.-P."/>
        </authorList>
    </citation>
    <scope>NUCLEOTIDE SEQUENCE [LARGE SCALE GENOMIC DNA]</scope>
    <source>
        <strain evidence="6 7">DSM 22891</strain>
    </source>
</reference>
<name>A0A3D9V8N7_THECX</name>
<dbReference type="PANTHER" id="PTHR45726:SF3">
    <property type="entry name" value="LEUKOTRIENE A-4 HYDROLASE"/>
    <property type="match status" value="1"/>
</dbReference>
<evidence type="ECO:0000256" key="4">
    <source>
        <dbReference type="SAM" id="SignalP"/>
    </source>
</evidence>
<feature type="binding site" evidence="2">
    <location>
        <position position="377"/>
    </location>
    <ligand>
        <name>Zn(2+)</name>
        <dbReference type="ChEBI" id="CHEBI:29105"/>
        <note>catalytic</note>
    </ligand>
</feature>
<evidence type="ECO:0000256" key="2">
    <source>
        <dbReference type="PIRSR" id="PIRSR634015-3"/>
    </source>
</evidence>
<dbReference type="SUPFAM" id="SSF55486">
    <property type="entry name" value="Metalloproteases ('zincins'), catalytic domain"/>
    <property type="match status" value="1"/>
</dbReference>
<evidence type="ECO:0000256" key="1">
    <source>
        <dbReference type="PIRSR" id="PIRSR634015-1"/>
    </source>
</evidence>
<dbReference type="RefSeq" id="WP_170152643.1">
    <property type="nucleotide sequence ID" value="NZ_QTUC01000001.1"/>
</dbReference>
<evidence type="ECO:0000313" key="6">
    <source>
        <dbReference type="EMBL" id="REF37839.1"/>
    </source>
</evidence>
<dbReference type="InterPro" id="IPR014782">
    <property type="entry name" value="Peptidase_M1_dom"/>
</dbReference>
<dbReference type="GO" id="GO:0008270">
    <property type="term" value="F:zinc ion binding"/>
    <property type="evidence" value="ECO:0007669"/>
    <property type="project" value="InterPro"/>
</dbReference>
<dbReference type="AlphaFoldDB" id="A0A3D9V8N7"/>
<feature type="binding site" evidence="2">
    <location>
        <position position="400"/>
    </location>
    <ligand>
        <name>Zn(2+)</name>
        <dbReference type="ChEBI" id="CHEBI:29105"/>
        <note>catalytic</note>
    </ligand>
</feature>
<feature type="signal peptide" evidence="4">
    <location>
        <begin position="1"/>
        <end position="24"/>
    </location>
</feature>
<feature type="region of interest" description="Disordered" evidence="3">
    <location>
        <begin position="20"/>
        <end position="65"/>
    </location>
</feature>
<feature type="active site" description="Proton acceptor" evidence="1">
    <location>
        <position position="378"/>
    </location>
</feature>
<feature type="binding site" evidence="2">
    <location>
        <position position="381"/>
    </location>
    <ligand>
        <name>Zn(2+)</name>
        <dbReference type="ChEBI" id="CHEBI:29105"/>
        <note>catalytic</note>
    </ligand>
</feature>
<accession>A0A3D9V8N7</accession>
<keyword evidence="4" id="KW-0732">Signal</keyword>
<protein>
    <submittedName>
        <fullName evidence="6">Peptidase M1-like protein</fullName>
    </submittedName>
</protein>
<feature type="domain" description="Peptidase M1 membrane alanine aminopeptidase" evidence="5">
    <location>
        <begin position="376"/>
        <end position="498"/>
    </location>
</feature>
<dbReference type="Proteomes" id="UP000256485">
    <property type="component" value="Unassembled WGS sequence"/>
</dbReference>
<comment type="caution">
    <text evidence="6">The sequence shown here is derived from an EMBL/GenBank/DDBJ whole genome shotgun (WGS) entry which is preliminary data.</text>
</comment>
<dbReference type="PROSITE" id="PS51257">
    <property type="entry name" value="PROKAR_LIPOPROTEIN"/>
    <property type="match status" value="1"/>
</dbReference>
<dbReference type="Gene3D" id="1.10.390.10">
    <property type="entry name" value="Neutral Protease Domain 2"/>
    <property type="match status" value="1"/>
</dbReference>
<dbReference type="InterPro" id="IPR027268">
    <property type="entry name" value="Peptidase_M4/M1_CTD_sf"/>
</dbReference>
<dbReference type="GO" id="GO:0008237">
    <property type="term" value="F:metallopeptidase activity"/>
    <property type="evidence" value="ECO:0007669"/>
    <property type="project" value="InterPro"/>
</dbReference>
<feature type="chain" id="PRO_5038643615" evidence="4">
    <location>
        <begin position="25"/>
        <end position="513"/>
    </location>
</feature>
<gene>
    <name evidence="6" type="ORF">DFJ64_3297</name>
</gene>
<comment type="cofactor">
    <cofactor evidence="2">
        <name>Zn(2+)</name>
        <dbReference type="ChEBI" id="CHEBI:29105"/>
    </cofactor>
    <text evidence="2">Binds 1 zinc ion per subunit.</text>
</comment>
<dbReference type="EMBL" id="QTUC01000001">
    <property type="protein sequence ID" value="REF37839.1"/>
    <property type="molecule type" value="Genomic_DNA"/>
</dbReference>
<evidence type="ECO:0000256" key="3">
    <source>
        <dbReference type="SAM" id="MobiDB-lite"/>
    </source>
</evidence>
<proteinExistence type="predicted"/>
<evidence type="ECO:0000259" key="5">
    <source>
        <dbReference type="Pfam" id="PF01433"/>
    </source>
</evidence>
<keyword evidence="2" id="KW-0862">Zinc</keyword>
<feature type="active site" description="Proton donor" evidence="1">
    <location>
        <position position="451"/>
    </location>
</feature>
<evidence type="ECO:0000313" key="7">
    <source>
        <dbReference type="Proteomes" id="UP000256485"/>
    </source>
</evidence>
<keyword evidence="7" id="KW-1185">Reference proteome</keyword>
<organism evidence="6 7">
    <name type="scientific">Thermasporomyces composti</name>
    <dbReference type="NCBI Taxonomy" id="696763"/>
    <lineage>
        <taxon>Bacteria</taxon>
        <taxon>Bacillati</taxon>
        <taxon>Actinomycetota</taxon>
        <taxon>Actinomycetes</taxon>
        <taxon>Propionibacteriales</taxon>
        <taxon>Nocardioidaceae</taxon>
        <taxon>Thermasporomyces</taxon>
    </lineage>
</organism>
<dbReference type="InterPro" id="IPR034015">
    <property type="entry name" value="M1_LTA4H"/>
</dbReference>
<dbReference type="Pfam" id="PF01433">
    <property type="entry name" value="Peptidase_M1"/>
    <property type="match status" value="1"/>
</dbReference>
<sequence>MRRRLAALALGAVAITGCTPTATDALPDTTPTPTASQEQVTPPRRSDPAACPTGAGGGGGASRKVSYEPVSARLAPRAAPDKDRPVVRLCFDVSADRRLIRGMETVTFTPDLRTCEVVFRAWPNKPETARYGNRLEVTAVALDGSMVTPKVESAGAPPGVPGTLIRVPVEDCLEPGEQVTVALAFTVTLGALTPERVGYSPDDLVAWAGTAYPLLAWERGRGWATEPAVDLFGETVTSEVFRLELLEIVAPQGDAVLGTGEALGTEPASRPGSVVHRFRADAVRDVAFSVGRMQVTEREVDGVRVHVGAPAGSVATPGEWADATMTAVKELSASFGPFPYEDLWVTIVPGFTSGIEFPGAIQFGDIHPARYPSLAPHEVAHMWFYGLVGNNQARDPWLDEAFAEYAEVLVNDTVDELLQFPTPSAVRNRVGESMEWYAALRQPDLYASGVYRQGGQMLHRARREVGAARFDQLLRDYIDANAHRVVTDEDVVRAFEDEPRVVELLREYGAIRP</sequence>
<keyword evidence="2" id="KW-0479">Metal-binding</keyword>
<dbReference type="PANTHER" id="PTHR45726">
    <property type="entry name" value="LEUKOTRIENE A-4 HYDROLASE"/>
    <property type="match status" value="1"/>
</dbReference>
<feature type="compositionally biased region" description="Low complexity" evidence="3">
    <location>
        <begin position="20"/>
        <end position="35"/>
    </location>
</feature>